<proteinExistence type="predicted"/>
<reference evidence="1 2" key="1">
    <citation type="submission" date="2017-09" db="EMBL/GenBank/DDBJ databases">
        <title>Depth-based differentiation of microbial function through sediment-hosted aquifers and enrichment of novel symbionts in the deep terrestrial subsurface.</title>
        <authorList>
            <person name="Probst A.J."/>
            <person name="Ladd B."/>
            <person name="Jarett J.K."/>
            <person name="Geller-Mcgrath D.E."/>
            <person name="Sieber C.M."/>
            <person name="Emerson J.B."/>
            <person name="Anantharaman K."/>
            <person name="Thomas B.C."/>
            <person name="Malmstrom R."/>
            <person name="Stieglmeier M."/>
            <person name="Klingl A."/>
            <person name="Woyke T."/>
            <person name="Ryan C.M."/>
            <person name="Banfield J.F."/>
        </authorList>
    </citation>
    <scope>NUCLEOTIDE SEQUENCE [LARGE SCALE GENOMIC DNA]</scope>
    <source>
        <strain evidence="1">CG10_big_fil_rev_8_21_14_0_10_45_14</strain>
    </source>
</reference>
<name>A0A2H0RK87_9BACT</name>
<gene>
    <name evidence="1" type="ORF">COV07_01650</name>
</gene>
<evidence type="ECO:0000313" key="1">
    <source>
        <dbReference type="EMBL" id="PIR46949.1"/>
    </source>
</evidence>
<dbReference type="AlphaFoldDB" id="A0A2H0RK87"/>
<evidence type="ECO:0000313" key="2">
    <source>
        <dbReference type="Proteomes" id="UP000230833"/>
    </source>
</evidence>
<dbReference type="Proteomes" id="UP000230833">
    <property type="component" value="Unassembled WGS sequence"/>
</dbReference>
<protein>
    <recommendedName>
        <fullName evidence="3">Prevent-host-death protein</fullName>
    </recommendedName>
</protein>
<sequence>MTKTITTRELQHNLPKVKRGLSKGVEYTVLHYGKPAFTLSPPSEVSGRKLKTFEDLLKIRFQSGEKNLSRKIDKIVYDK</sequence>
<comment type="caution">
    <text evidence="1">The sequence shown here is derived from an EMBL/GenBank/DDBJ whole genome shotgun (WGS) entry which is preliminary data.</text>
</comment>
<accession>A0A2H0RK87</accession>
<organism evidence="1 2">
    <name type="scientific">Candidatus Vogelbacteria bacterium CG10_big_fil_rev_8_21_14_0_10_45_14</name>
    <dbReference type="NCBI Taxonomy" id="1975042"/>
    <lineage>
        <taxon>Bacteria</taxon>
        <taxon>Candidatus Vogeliibacteriota</taxon>
    </lineage>
</organism>
<dbReference type="EMBL" id="PCYL01000019">
    <property type="protein sequence ID" value="PIR46949.1"/>
    <property type="molecule type" value="Genomic_DNA"/>
</dbReference>
<evidence type="ECO:0008006" key="3">
    <source>
        <dbReference type="Google" id="ProtNLM"/>
    </source>
</evidence>